<evidence type="ECO:0000313" key="1">
    <source>
        <dbReference type="EMBL" id="GAH77226.1"/>
    </source>
</evidence>
<protein>
    <submittedName>
        <fullName evidence="1">Uncharacterized protein</fullName>
    </submittedName>
</protein>
<accession>X1I490</accession>
<name>X1I490_9ZZZZ</name>
<proteinExistence type="predicted"/>
<organism evidence="1">
    <name type="scientific">marine sediment metagenome</name>
    <dbReference type="NCBI Taxonomy" id="412755"/>
    <lineage>
        <taxon>unclassified sequences</taxon>
        <taxon>metagenomes</taxon>
        <taxon>ecological metagenomes</taxon>
    </lineage>
</organism>
<dbReference type="EMBL" id="BARU01040351">
    <property type="protein sequence ID" value="GAH77226.1"/>
    <property type="molecule type" value="Genomic_DNA"/>
</dbReference>
<sequence>VASMVAVRTEAWPDDDDDTVKVLFVVTSSGSPTAVEQARKALMEEWGFVVTLINASASQSALTAAAADADVAYISDRLHGNDLNTKLRDAPIGVVNEDQDLYSDFGFSSSQKEFSNITKLDIVDNSHYVTSPFSTGDLTVYSSGQQLCGVYGTIALDLEVLAERTNSSSDVLTVLETGAELCDGGTAAGRRVQLPWGTGSFDIDNLTEDGKTIMKRAIEWAASKEQPE</sequence>
<comment type="caution">
    <text evidence="1">The sequence shown here is derived from an EMBL/GenBank/DDBJ whole genome shotgun (WGS) entry which is preliminary data.</text>
</comment>
<reference evidence="1" key="1">
    <citation type="journal article" date="2014" name="Front. Microbiol.">
        <title>High frequency of phylogenetically diverse reductive dehalogenase-homologous genes in deep subseafloor sedimentary metagenomes.</title>
        <authorList>
            <person name="Kawai M."/>
            <person name="Futagami T."/>
            <person name="Toyoda A."/>
            <person name="Takaki Y."/>
            <person name="Nishi S."/>
            <person name="Hori S."/>
            <person name="Arai W."/>
            <person name="Tsubouchi T."/>
            <person name="Morono Y."/>
            <person name="Uchiyama I."/>
            <person name="Ito T."/>
            <person name="Fujiyama A."/>
            <person name="Inagaki F."/>
            <person name="Takami H."/>
        </authorList>
    </citation>
    <scope>NUCLEOTIDE SEQUENCE</scope>
    <source>
        <strain evidence="1">Expedition CK06-06</strain>
    </source>
</reference>
<feature type="non-terminal residue" evidence="1">
    <location>
        <position position="1"/>
    </location>
</feature>
<gene>
    <name evidence="1" type="ORF">S03H2_62392</name>
</gene>
<dbReference type="AlphaFoldDB" id="X1I490"/>